<keyword evidence="1" id="KW-0812">Transmembrane</keyword>
<evidence type="ECO:0000313" key="2">
    <source>
        <dbReference type="EMBL" id="PRQ17186.1"/>
    </source>
</evidence>
<keyword evidence="3" id="KW-1185">Reference proteome</keyword>
<name>A0A2P6P5J3_ROSCH</name>
<comment type="caution">
    <text evidence="2">The sequence shown here is derived from an EMBL/GenBank/DDBJ whole genome shotgun (WGS) entry which is preliminary data.</text>
</comment>
<dbReference type="AlphaFoldDB" id="A0A2P6P5J3"/>
<proteinExistence type="predicted"/>
<dbReference type="Proteomes" id="UP000238479">
    <property type="component" value="Chromosome 7"/>
</dbReference>
<evidence type="ECO:0000313" key="3">
    <source>
        <dbReference type="Proteomes" id="UP000238479"/>
    </source>
</evidence>
<feature type="transmembrane region" description="Helical" evidence="1">
    <location>
        <begin position="21"/>
        <end position="43"/>
    </location>
</feature>
<evidence type="ECO:0000256" key="1">
    <source>
        <dbReference type="SAM" id="Phobius"/>
    </source>
</evidence>
<gene>
    <name evidence="2" type="ORF">RchiOBHm_Chr7g0192291</name>
</gene>
<keyword evidence="1" id="KW-0472">Membrane</keyword>
<accession>A0A2P6P5J3</accession>
<dbReference type="EMBL" id="PDCK01000045">
    <property type="protein sequence ID" value="PRQ17186.1"/>
    <property type="molecule type" value="Genomic_DNA"/>
</dbReference>
<reference evidence="2 3" key="1">
    <citation type="journal article" date="2018" name="Nat. Genet.">
        <title>The Rosa genome provides new insights in the design of modern roses.</title>
        <authorList>
            <person name="Bendahmane M."/>
        </authorList>
    </citation>
    <scope>NUCLEOTIDE SEQUENCE [LARGE SCALE GENOMIC DNA]</scope>
    <source>
        <strain evidence="3">cv. Old Blush</strain>
    </source>
</reference>
<dbReference type="Gramene" id="PRQ17186">
    <property type="protein sequence ID" value="PRQ17186"/>
    <property type="gene ID" value="RchiOBHm_Chr7g0192291"/>
</dbReference>
<keyword evidence="1" id="KW-1133">Transmembrane helix</keyword>
<sequence length="50" mass="6291">MESFQKKDRYMRTKLQFIKKDYRTLNTMYLIIDMTSLCSVHFFKLETYFH</sequence>
<protein>
    <submittedName>
        <fullName evidence="2">Uncharacterized protein</fullName>
    </submittedName>
</protein>
<organism evidence="2 3">
    <name type="scientific">Rosa chinensis</name>
    <name type="common">China rose</name>
    <dbReference type="NCBI Taxonomy" id="74649"/>
    <lineage>
        <taxon>Eukaryota</taxon>
        <taxon>Viridiplantae</taxon>
        <taxon>Streptophyta</taxon>
        <taxon>Embryophyta</taxon>
        <taxon>Tracheophyta</taxon>
        <taxon>Spermatophyta</taxon>
        <taxon>Magnoliopsida</taxon>
        <taxon>eudicotyledons</taxon>
        <taxon>Gunneridae</taxon>
        <taxon>Pentapetalae</taxon>
        <taxon>rosids</taxon>
        <taxon>fabids</taxon>
        <taxon>Rosales</taxon>
        <taxon>Rosaceae</taxon>
        <taxon>Rosoideae</taxon>
        <taxon>Rosoideae incertae sedis</taxon>
        <taxon>Rosa</taxon>
    </lineage>
</organism>